<keyword evidence="2" id="KW-1185">Reference proteome</keyword>
<gene>
    <name evidence="1" type="ORF">LVIROSA_LOCUS2275</name>
</gene>
<reference evidence="1 2" key="1">
    <citation type="submission" date="2022-01" db="EMBL/GenBank/DDBJ databases">
        <authorList>
            <person name="Xiong W."/>
            <person name="Schranz E."/>
        </authorList>
    </citation>
    <scope>NUCLEOTIDE SEQUENCE [LARGE SCALE GENOMIC DNA]</scope>
</reference>
<dbReference type="Proteomes" id="UP001157418">
    <property type="component" value="Unassembled WGS sequence"/>
</dbReference>
<proteinExistence type="predicted"/>
<comment type="caution">
    <text evidence="1">The sequence shown here is derived from an EMBL/GenBank/DDBJ whole genome shotgun (WGS) entry which is preliminary data.</text>
</comment>
<dbReference type="AlphaFoldDB" id="A0AAU9LJ47"/>
<evidence type="ECO:0008006" key="3">
    <source>
        <dbReference type="Google" id="ProtNLM"/>
    </source>
</evidence>
<evidence type="ECO:0000313" key="1">
    <source>
        <dbReference type="EMBL" id="CAH1414357.1"/>
    </source>
</evidence>
<protein>
    <recommendedName>
        <fullName evidence="3">Secreted protein</fullName>
    </recommendedName>
</protein>
<organism evidence="1 2">
    <name type="scientific">Lactuca virosa</name>
    <dbReference type="NCBI Taxonomy" id="75947"/>
    <lineage>
        <taxon>Eukaryota</taxon>
        <taxon>Viridiplantae</taxon>
        <taxon>Streptophyta</taxon>
        <taxon>Embryophyta</taxon>
        <taxon>Tracheophyta</taxon>
        <taxon>Spermatophyta</taxon>
        <taxon>Magnoliopsida</taxon>
        <taxon>eudicotyledons</taxon>
        <taxon>Gunneridae</taxon>
        <taxon>Pentapetalae</taxon>
        <taxon>asterids</taxon>
        <taxon>campanulids</taxon>
        <taxon>Asterales</taxon>
        <taxon>Asteraceae</taxon>
        <taxon>Cichorioideae</taxon>
        <taxon>Cichorieae</taxon>
        <taxon>Lactucinae</taxon>
        <taxon>Lactuca</taxon>
    </lineage>
</organism>
<accession>A0AAU9LJ47</accession>
<name>A0AAU9LJ47_9ASTR</name>
<evidence type="ECO:0000313" key="2">
    <source>
        <dbReference type="Proteomes" id="UP001157418"/>
    </source>
</evidence>
<dbReference type="EMBL" id="CAKMRJ010000001">
    <property type="protein sequence ID" value="CAH1414357.1"/>
    <property type="molecule type" value="Genomic_DNA"/>
</dbReference>
<sequence length="85" mass="9656">MKIKKNKGRVLCSLGFLSCFYRSTPLQLAKHTIRAFNPSTSRAVDRCSAVSLLSPRIPLPNLSITPFSLLLGERAQRWMHIYSQH</sequence>